<proteinExistence type="predicted"/>
<comment type="caution">
    <text evidence="1">The sequence shown here is derived from an EMBL/GenBank/DDBJ whole genome shotgun (WGS) entry which is preliminary data.</text>
</comment>
<organism evidence="1 2">
    <name type="scientific">Daphnia magna</name>
    <dbReference type="NCBI Taxonomy" id="35525"/>
    <lineage>
        <taxon>Eukaryota</taxon>
        <taxon>Metazoa</taxon>
        <taxon>Ecdysozoa</taxon>
        <taxon>Arthropoda</taxon>
        <taxon>Crustacea</taxon>
        <taxon>Branchiopoda</taxon>
        <taxon>Diplostraca</taxon>
        <taxon>Cladocera</taxon>
        <taxon>Anomopoda</taxon>
        <taxon>Daphniidae</taxon>
        <taxon>Daphnia</taxon>
    </lineage>
</organism>
<evidence type="ECO:0000313" key="2">
    <source>
        <dbReference type="Proteomes" id="UP001234178"/>
    </source>
</evidence>
<reference evidence="1 2" key="1">
    <citation type="journal article" date="2023" name="Nucleic Acids Res.">
        <title>The hologenome of Daphnia magna reveals possible DNA methylation and microbiome-mediated evolution of the host genome.</title>
        <authorList>
            <person name="Chaturvedi A."/>
            <person name="Li X."/>
            <person name="Dhandapani V."/>
            <person name="Marshall H."/>
            <person name="Kissane S."/>
            <person name="Cuenca-Cambronero M."/>
            <person name="Asole G."/>
            <person name="Calvet F."/>
            <person name="Ruiz-Romero M."/>
            <person name="Marangio P."/>
            <person name="Guigo R."/>
            <person name="Rago D."/>
            <person name="Mirbahai L."/>
            <person name="Eastwood N."/>
            <person name="Colbourne J.K."/>
            <person name="Zhou J."/>
            <person name="Mallon E."/>
            <person name="Orsini L."/>
        </authorList>
    </citation>
    <scope>NUCLEOTIDE SEQUENCE [LARGE SCALE GENOMIC DNA]</scope>
    <source>
        <strain evidence="1">LRV0_1</strain>
    </source>
</reference>
<sequence>MAGGTGVEVHIGSRSLSYNVHRSMHCWTLAPLMMTFPVLYTPSRRVLRHGHFRFVCVCGKLPVLDTGERSFPLEFDIFETT</sequence>
<dbReference type="Proteomes" id="UP001234178">
    <property type="component" value="Unassembled WGS sequence"/>
</dbReference>
<evidence type="ECO:0000313" key="1">
    <source>
        <dbReference type="EMBL" id="KAK4010474.1"/>
    </source>
</evidence>
<accession>A0ABQ9ZC35</accession>
<keyword evidence="2" id="KW-1185">Reference proteome</keyword>
<name>A0ABQ9ZC35_9CRUS</name>
<protein>
    <submittedName>
        <fullName evidence="1">Uncharacterized protein</fullName>
    </submittedName>
</protein>
<gene>
    <name evidence="1" type="ORF">OUZ56_019617</name>
</gene>
<dbReference type="EMBL" id="JAOYFB010000003">
    <property type="protein sequence ID" value="KAK4010474.1"/>
    <property type="molecule type" value="Genomic_DNA"/>
</dbReference>